<dbReference type="EMBL" id="BSRZ01000013">
    <property type="protein sequence ID" value="GLW66290.1"/>
    <property type="molecule type" value="Genomic_DNA"/>
</dbReference>
<dbReference type="SUPFAM" id="SSF81660">
    <property type="entry name" value="Metal cation-transporting ATPase, ATP-binding domain N"/>
    <property type="match status" value="1"/>
</dbReference>
<dbReference type="InterPro" id="IPR044492">
    <property type="entry name" value="P_typ_ATPase_HD_dom"/>
</dbReference>
<dbReference type="InterPro" id="IPR023214">
    <property type="entry name" value="HAD_sf"/>
</dbReference>
<dbReference type="SFLD" id="SFLDF00027">
    <property type="entry name" value="p-type_atpase"/>
    <property type="match status" value="1"/>
</dbReference>
<dbReference type="SUPFAM" id="SSF56784">
    <property type="entry name" value="HAD-like"/>
    <property type="match status" value="1"/>
</dbReference>
<name>A0A9W6UZ17_9ACTN</name>
<dbReference type="Pfam" id="PF00690">
    <property type="entry name" value="Cation_ATPase_N"/>
    <property type="match status" value="1"/>
</dbReference>
<evidence type="ECO:0000256" key="8">
    <source>
        <dbReference type="ARBA" id="ARBA00022989"/>
    </source>
</evidence>
<feature type="transmembrane region" description="Helical" evidence="11">
    <location>
        <begin position="253"/>
        <end position="274"/>
    </location>
</feature>
<dbReference type="Gene3D" id="2.70.150.10">
    <property type="entry name" value="Calcium-transporting ATPase, cytoplasmic transduction domain A"/>
    <property type="match status" value="1"/>
</dbReference>
<comment type="caution">
    <text evidence="13">The sequence shown here is derived from an EMBL/GenBank/DDBJ whole genome shotgun (WGS) entry which is preliminary data.</text>
</comment>
<evidence type="ECO:0000256" key="9">
    <source>
        <dbReference type="ARBA" id="ARBA00023136"/>
    </source>
</evidence>
<evidence type="ECO:0000256" key="10">
    <source>
        <dbReference type="ARBA" id="ARBA00049360"/>
    </source>
</evidence>
<dbReference type="InterPro" id="IPR036412">
    <property type="entry name" value="HAD-like_sf"/>
</dbReference>
<dbReference type="PRINTS" id="PR00120">
    <property type="entry name" value="HATPASE"/>
</dbReference>
<dbReference type="GO" id="GO:0005524">
    <property type="term" value="F:ATP binding"/>
    <property type="evidence" value="ECO:0007669"/>
    <property type="project" value="UniProtKB-KW"/>
</dbReference>
<dbReference type="InterPro" id="IPR008250">
    <property type="entry name" value="ATPase_P-typ_transduc_dom_A_sf"/>
</dbReference>
<comment type="catalytic activity">
    <reaction evidence="10">
        <text>ATP + H2O = ADP + phosphate + H(+)</text>
        <dbReference type="Rhea" id="RHEA:13065"/>
        <dbReference type="ChEBI" id="CHEBI:15377"/>
        <dbReference type="ChEBI" id="CHEBI:15378"/>
        <dbReference type="ChEBI" id="CHEBI:30616"/>
        <dbReference type="ChEBI" id="CHEBI:43474"/>
        <dbReference type="ChEBI" id="CHEBI:456216"/>
    </reaction>
</comment>
<dbReference type="SFLD" id="SFLDG00002">
    <property type="entry name" value="C1.7:_P-type_atpase_like"/>
    <property type="match status" value="1"/>
</dbReference>
<dbReference type="InterPro" id="IPR001757">
    <property type="entry name" value="P_typ_ATPase"/>
</dbReference>
<keyword evidence="5" id="KW-0067">ATP-binding</keyword>
<keyword evidence="3 11" id="KW-0812">Transmembrane</keyword>
<dbReference type="InterPro" id="IPR023298">
    <property type="entry name" value="ATPase_P-typ_TM_dom_sf"/>
</dbReference>
<feature type="transmembrane region" description="Helical" evidence="11">
    <location>
        <begin position="684"/>
        <end position="704"/>
    </location>
</feature>
<feature type="transmembrane region" description="Helical" evidence="11">
    <location>
        <begin position="62"/>
        <end position="84"/>
    </location>
</feature>
<feature type="transmembrane region" description="Helical" evidence="11">
    <location>
        <begin position="823"/>
        <end position="843"/>
    </location>
</feature>
<gene>
    <name evidence="13" type="primary">ctpF</name>
    <name evidence="13" type="ORF">Arub01_45340</name>
</gene>
<sequence length="892" mass="92344">MTPATTAGRRTEAYLRPVEEVALALGTDAARGLSGEEAAARLERHGPNALPETGRRGPLRRLLAQFHSPLIYVLMASAVVTAVLGERVDAAVILAVVVVNAAVGFAQESRAEKALAALAALTQTSATVVRDGVPVRVPATGLVRGDLVALAAGDKVPADLRLVRVEELAVDESALTGESVPVVKETRTQRSRAGLADRRNMAYSGTLVTAGRGAGLVVATGADTAIGGIHRMVGAATPVQTPLTRKIAHFSRLVTAAVLGLAAVTFGIGLARGLPAGEMLTAAVALAVGAIPEGLPAVVTITLAIGVARMVRHGAIVRHLPAVETLGSTTVICTDKTGTLTENQMTVTAVAAGGRVYQVTGTGYAPVGDVRADGRPVDVAAHPALLACLTAGLACNDARLVHTGAGWEAAGDPTEAALLASAAKAGIEPVPARLHTIPFASERQYMATLHQDGTIYVKGSVERVLALCDTQAGPDGAPGPLDPAAVADQAETFARRGLRVLAFARADAAPGTDALTGLPPLTFLGLQAMHDPPRPTAADAVRACRDAGIQVKMITGDHAATARAVGARIGLEGPVMTGAELAACPDEDLPDAAERTAVFARVSPDQKLRLVRALQRRAHVIAMTGDGVNDAPALKQADIGVAMGRGGTEAAKEAADMVLTDDDFASIETAVEQGRGVFDNLVKFIVWALPANVGLGAILTAAILTGADLPILPLQVLWLNMTAVLILGLPFAVEPRDEAVMRRPPRDPSLPLITGALVARILLVSAILLAGAFTLLHWEQAGGASLETARTVVVNVFAMTLLAYMFNCLSLDRPLLWRGVRRNPWVAVGALALIGVQLIYTYAPPLNDLFGSAPMDLAAWARVAAVAVIAYIAVEVAKFVHRPRRPTPADPS</sequence>
<dbReference type="PANTHER" id="PTHR42861">
    <property type="entry name" value="CALCIUM-TRANSPORTING ATPASE"/>
    <property type="match status" value="1"/>
</dbReference>
<evidence type="ECO:0000256" key="1">
    <source>
        <dbReference type="ARBA" id="ARBA00004651"/>
    </source>
</evidence>
<dbReference type="Gene3D" id="3.40.50.1000">
    <property type="entry name" value="HAD superfamily/HAD-like"/>
    <property type="match status" value="1"/>
</dbReference>
<dbReference type="Proteomes" id="UP001165124">
    <property type="component" value="Unassembled WGS sequence"/>
</dbReference>
<evidence type="ECO:0000313" key="14">
    <source>
        <dbReference type="Proteomes" id="UP001165124"/>
    </source>
</evidence>
<dbReference type="InterPro" id="IPR004014">
    <property type="entry name" value="ATPase_P-typ_cation-transptr_N"/>
</dbReference>
<dbReference type="Pfam" id="PF08282">
    <property type="entry name" value="Hydrolase_3"/>
    <property type="match status" value="1"/>
</dbReference>
<dbReference type="Pfam" id="PF00689">
    <property type="entry name" value="Cation_ATPase_C"/>
    <property type="match status" value="1"/>
</dbReference>
<proteinExistence type="predicted"/>
<feature type="transmembrane region" description="Helical" evidence="11">
    <location>
        <begin position="859"/>
        <end position="877"/>
    </location>
</feature>
<feature type="transmembrane region" description="Helical" evidence="11">
    <location>
        <begin position="90"/>
        <end position="106"/>
    </location>
</feature>
<dbReference type="NCBIfam" id="TIGR01494">
    <property type="entry name" value="ATPase_P-type"/>
    <property type="match status" value="3"/>
</dbReference>
<keyword evidence="6" id="KW-0460">Magnesium</keyword>
<dbReference type="SMART" id="SM00831">
    <property type="entry name" value="Cation_ATPase_N"/>
    <property type="match status" value="1"/>
</dbReference>
<accession>A0A9W6UZ17</accession>
<evidence type="ECO:0000256" key="7">
    <source>
        <dbReference type="ARBA" id="ARBA00022967"/>
    </source>
</evidence>
<dbReference type="SUPFAM" id="SSF81653">
    <property type="entry name" value="Calcium ATPase, transduction domain A"/>
    <property type="match status" value="1"/>
</dbReference>
<feature type="transmembrane region" description="Helical" evidence="11">
    <location>
        <begin position="716"/>
        <end position="733"/>
    </location>
</feature>
<reference evidence="13" key="1">
    <citation type="submission" date="2023-02" db="EMBL/GenBank/DDBJ databases">
        <title>Actinomadura rubrobrunea NBRC 14622.</title>
        <authorList>
            <person name="Ichikawa N."/>
            <person name="Sato H."/>
            <person name="Tonouchi N."/>
        </authorList>
    </citation>
    <scope>NUCLEOTIDE SEQUENCE</scope>
    <source>
        <strain evidence="13">NBRC 14622</strain>
    </source>
</reference>
<protein>
    <submittedName>
        <fullName evidence="13">Cation-transporting ATPase F</fullName>
    </submittedName>
</protein>
<dbReference type="FunFam" id="2.70.150.10:FF:000160">
    <property type="entry name" value="Sarcoplasmic/endoplasmic reticulum calcium ATPase 1"/>
    <property type="match status" value="1"/>
</dbReference>
<dbReference type="InterPro" id="IPR059000">
    <property type="entry name" value="ATPase_P-type_domA"/>
</dbReference>
<evidence type="ECO:0000256" key="2">
    <source>
        <dbReference type="ARBA" id="ARBA00022553"/>
    </source>
</evidence>
<keyword evidence="4" id="KW-0547">Nucleotide-binding</keyword>
<dbReference type="GO" id="GO:0005886">
    <property type="term" value="C:plasma membrane"/>
    <property type="evidence" value="ECO:0007669"/>
    <property type="project" value="UniProtKB-SubCell"/>
</dbReference>
<dbReference type="InterPro" id="IPR018303">
    <property type="entry name" value="ATPase_P-typ_P_site"/>
</dbReference>
<evidence type="ECO:0000256" key="3">
    <source>
        <dbReference type="ARBA" id="ARBA00022692"/>
    </source>
</evidence>
<organism evidence="13 14">
    <name type="scientific">Actinomadura rubrobrunea</name>
    <dbReference type="NCBI Taxonomy" id="115335"/>
    <lineage>
        <taxon>Bacteria</taxon>
        <taxon>Bacillati</taxon>
        <taxon>Actinomycetota</taxon>
        <taxon>Actinomycetes</taxon>
        <taxon>Streptosporangiales</taxon>
        <taxon>Thermomonosporaceae</taxon>
        <taxon>Actinomadura</taxon>
    </lineage>
</organism>
<keyword evidence="14" id="KW-1185">Reference proteome</keyword>
<evidence type="ECO:0000256" key="6">
    <source>
        <dbReference type="ARBA" id="ARBA00022842"/>
    </source>
</evidence>
<evidence type="ECO:0000256" key="4">
    <source>
        <dbReference type="ARBA" id="ARBA00022741"/>
    </source>
</evidence>
<keyword evidence="7" id="KW-1278">Translocase</keyword>
<dbReference type="SUPFAM" id="SSF81665">
    <property type="entry name" value="Calcium ATPase, transmembrane domain M"/>
    <property type="match status" value="1"/>
</dbReference>
<dbReference type="Pfam" id="PF00122">
    <property type="entry name" value="E1-E2_ATPase"/>
    <property type="match status" value="1"/>
</dbReference>
<dbReference type="InterPro" id="IPR006068">
    <property type="entry name" value="ATPase_P-typ_cation-transptr_C"/>
</dbReference>
<dbReference type="AlphaFoldDB" id="A0A9W6UZ17"/>
<feature type="domain" description="Cation-transporting P-type ATPase N-terminal" evidence="12">
    <location>
        <begin position="12"/>
        <end position="86"/>
    </location>
</feature>
<evidence type="ECO:0000259" key="12">
    <source>
        <dbReference type="SMART" id="SM00831"/>
    </source>
</evidence>
<evidence type="ECO:0000256" key="5">
    <source>
        <dbReference type="ARBA" id="ARBA00022840"/>
    </source>
</evidence>
<evidence type="ECO:0000256" key="11">
    <source>
        <dbReference type="SAM" id="Phobius"/>
    </source>
</evidence>
<feature type="transmembrane region" description="Helical" evidence="11">
    <location>
        <begin position="280"/>
        <end position="308"/>
    </location>
</feature>
<feature type="transmembrane region" description="Helical" evidence="11">
    <location>
        <begin position="788"/>
        <end position="811"/>
    </location>
</feature>
<dbReference type="RefSeq" id="WP_067916934.1">
    <property type="nucleotide sequence ID" value="NZ_BSRZ01000013.1"/>
</dbReference>
<keyword evidence="9 11" id="KW-0472">Membrane</keyword>
<dbReference type="SFLD" id="SFLDS00003">
    <property type="entry name" value="Haloacid_Dehalogenase"/>
    <property type="match status" value="1"/>
</dbReference>
<dbReference type="Pfam" id="PF13246">
    <property type="entry name" value="Cation_ATPase"/>
    <property type="match status" value="1"/>
</dbReference>
<dbReference type="PRINTS" id="PR00119">
    <property type="entry name" value="CATATPASE"/>
</dbReference>
<feature type="transmembrane region" description="Helical" evidence="11">
    <location>
        <begin position="753"/>
        <end position="776"/>
    </location>
</feature>
<comment type="subcellular location">
    <subcellularLocation>
        <location evidence="1">Cell membrane</location>
        <topology evidence="1">Multi-pass membrane protein</topology>
    </subcellularLocation>
</comment>
<dbReference type="Gene3D" id="3.40.1110.10">
    <property type="entry name" value="Calcium-transporting ATPase, cytoplasmic domain N"/>
    <property type="match status" value="1"/>
</dbReference>
<dbReference type="GO" id="GO:0016887">
    <property type="term" value="F:ATP hydrolysis activity"/>
    <property type="evidence" value="ECO:0007669"/>
    <property type="project" value="InterPro"/>
</dbReference>
<keyword evidence="8 11" id="KW-1133">Transmembrane helix</keyword>
<dbReference type="PROSITE" id="PS00154">
    <property type="entry name" value="ATPASE_E1_E2"/>
    <property type="match status" value="1"/>
</dbReference>
<evidence type="ECO:0000313" key="13">
    <source>
        <dbReference type="EMBL" id="GLW66290.1"/>
    </source>
</evidence>
<keyword evidence="2" id="KW-0597">Phosphoprotein</keyword>
<dbReference type="Gene3D" id="1.20.1110.10">
    <property type="entry name" value="Calcium-transporting ATPase, transmembrane domain"/>
    <property type="match status" value="1"/>
</dbReference>
<dbReference type="InterPro" id="IPR023299">
    <property type="entry name" value="ATPase_P-typ_cyto_dom_N"/>
</dbReference>